<evidence type="ECO:0000256" key="4">
    <source>
        <dbReference type="ARBA" id="ARBA00023186"/>
    </source>
</evidence>
<organism evidence="8 9">
    <name type="scientific">Halobacillus campisalis</name>
    <dbReference type="NCBI Taxonomy" id="435909"/>
    <lineage>
        <taxon>Bacteria</taxon>
        <taxon>Bacillati</taxon>
        <taxon>Bacillota</taxon>
        <taxon>Bacilli</taxon>
        <taxon>Bacillales</taxon>
        <taxon>Bacillaceae</taxon>
        <taxon>Halobacillus</taxon>
    </lineage>
</organism>
<keyword evidence="8" id="KW-0966">Cell projection</keyword>
<evidence type="ECO:0000313" key="9">
    <source>
        <dbReference type="Proteomes" id="UP001596494"/>
    </source>
</evidence>
<reference evidence="9" key="1">
    <citation type="journal article" date="2019" name="Int. J. Syst. Evol. Microbiol.">
        <title>The Global Catalogue of Microorganisms (GCM) 10K type strain sequencing project: providing services to taxonomists for standard genome sequencing and annotation.</title>
        <authorList>
            <consortium name="The Broad Institute Genomics Platform"/>
            <consortium name="The Broad Institute Genome Sequencing Center for Infectious Disease"/>
            <person name="Wu L."/>
            <person name="Ma J."/>
        </authorList>
    </citation>
    <scope>NUCLEOTIDE SEQUENCE [LARGE SCALE GENOMIC DNA]</scope>
    <source>
        <strain evidence="9">CCUG 73951</strain>
    </source>
</reference>
<keyword evidence="2" id="KW-0963">Cytoplasm</keyword>
<evidence type="ECO:0000256" key="1">
    <source>
        <dbReference type="ARBA" id="ARBA00004514"/>
    </source>
</evidence>
<dbReference type="InterPro" id="IPR008622">
    <property type="entry name" value="FliT"/>
</dbReference>
<sequence length="116" mass="13820">MVWRQFLTITELLSKEVNRKVTDDNRQEVVQEIQRLLGERSAIIQQLPQPQTNQDKEIVQTVMSLDLDINQKLEFLFNGLKVELRQMRRQKSSTQRYTNPYQSVSSYDGMFLDRKK</sequence>
<keyword evidence="8" id="KW-0282">Flagellum</keyword>
<comment type="caution">
    <text evidence="8">The sequence shown here is derived from an EMBL/GenBank/DDBJ whole genome shotgun (WGS) entry which is preliminary data.</text>
</comment>
<keyword evidence="9" id="KW-1185">Reference proteome</keyword>
<dbReference type="Proteomes" id="UP001596494">
    <property type="component" value="Unassembled WGS sequence"/>
</dbReference>
<evidence type="ECO:0000313" key="8">
    <source>
        <dbReference type="EMBL" id="MFC7321891.1"/>
    </source>
</evidence>
<evidence type="ECO:0000256" key="5">
    <source>
        <dbReference type="ARBA" id="ARBA00093765"/>
    </source>
</evidence>
<comment type="similarity">
    <text evidence="6">Belongs to the bacillales FliT family.</text>
</comment>
<gene>
    <name evidence="8" type="ORF">ACFQMN_13470</name>
</gene>
<evidence type="ECO:0000256" key="7">
    <source>
        <dbReference type="ARBA" id="ARBA00093797"/>
    </source>
</evidence>
<comment type="subcellular location">
    <subcellularLocation>
        <location evidence="1">Cytoplasm</location>
        <location evidence="1">Cytosol</location>
    </subcellularLocation>
</comment>
<dbReference type="Pfam" id="PF05400">
    <property type="entry name" value="FliT"/>
    <property type="match status" value="1"/>
</dbReference>
<evidence type="ECO:0000256" key="3">
    <source>
        <dbReference type="ARBA" id="ARBA00022795"/>
    </source>
</evidence>
<keyword evidence="8" id="KW-0969">Cilium</keyword>
<dbReference type="RefSeq" id="WP_289215825.1">
    <property type="nucleotide sequence ID" value="NZ_JAPVRC010000004.1"/>
</dbReference>
<proteinExistence type="inferred from homology"/>
<accession>A0ABW2K6Q7</accession>
<evidence type="ECO:0000256" key="2">
    <source>
        <dbReference type="ARBA" id="ARBA00022490"/>
    </source>
</evidence>
<keyword evidence="4" id="KW-0143">Chaperone</keyword>
<comment type="function">
    <text evidence="5">May act as an export chaperone for the filament capping protein FliD.</text>
</comment>
<protein>
    <recommendedName>
        <fullName evidence="7">Flagellar protein FliT</fullName>
    </recommendedName>
</protein>
<name>A0ABW2K6Q7_9BACI</name>
<keyword evidence="3" id="KW-1005">Bacterial flagellum biogenesis</keyword>
<evidence type="ECO:0000256" key="6">
    <source>
        <dbReference type="ARBA" id="ARBA00093785"/>
    </source>
</evidence>
<dbReference type="EMBL" id="JBHTBY010000011">
    <property type="protein sequence ID" value="MFC7321891.1"/>
    <property type="molecule type" value="Genomic_DNA"/>
</dbReference>